<dbReference type="EMBL" id="JQCQ01000007">
    <property type="protein sequence ID" value="KRO25685.1"/>
    <property type="molecule type" value="Genomic_DNA"/>
</dbReference>
<comment type="caution">
    <text evidence="7">The sequence shown here is derived from an EMBL/GenBank/DDBJ whole genome shotgun (WGS) entry which is preliminary data.</text>
</comment>
<dbReference type="CDD" id="cd10432">
    <property type="entry name" value="BI-1-like_bacterial"/>
    <property type="match status" value="1"/>
</dbReference>
<sequence>MEQPRNLINTQVGLNRFLTKMYGWMAAAVAFSGIIAYLGATIWRTAVQTFLTQGRVGISIIFIGMFIFMWFGQRSALQNPMIGFLMLFGFAGFFGITLSGIFLVYNLGTIAAAFFSAAIVFIVMAVIGLTTKRDLSKMGTQLFGALIAMIVVSLINAFLLHSPAVTFVFSFIGVAIFSLLTMYDNAQMKQLYLNYGDQVSETGLALQGSLSMYLSFLNLFQYFLQIFGFFSGDRN</sequence>
<dbReference type="RefSeq" id="WP_057798565.1">
    <property type="nucleotide sequence ID" value="NZ_BJZZ01000007.1"/>
</dbReference>
<dbReference type="AlphaFoldDB" id="A0A0R2NIT7"/>
<organism evidence="7 8">
    <name type="scientific">Pediococcus argentinicus</name>
    <dbReference type="NCBI Taxonomy" id="480391"/>
    <lineage>
        <taxon>Bacteria</taxon>
        <taxon>Bacillati</taxon>
        <taxon>Bacillota</taxon>
        <taxon>Bacilli</taxon>
        <taxon>Lactobacillales</taxon>
        <taxon>Lactobacillaceae</taxon>
        <taxon>Pediococcus</taxon>
    </lineage>
</organism>
<evidence type="ECO:0000256" key="1">
    <source>
        <dbReference type="ARBA" id="ARBA00004141"/>
    </source>
</evidence>
<evidence type="ECO:0000256" key="2">
    <source>
        <dbReference type="ARBA" id="ARBA00010350"/>
    </source>
</evidence>
<evidence type="ECO:0000256" key="3">
    <source>
        <dbReference type="ARBA" id="ARBA00022692"/>
    </source>
</evidence>
<name>A0A0R2NIT7_9LACO</name>
<feature type="transmembrane region" description="Helical" evidence="6">
    <location>
        <begin position="55"/>
        <end position="72"/>
    </location>
</feature>
<dbReference type="Proteomes" id="UP000051249">
    <property type="component" value="Unassembled WGS sequence"/>
</dbReference>
<dbReference type="InterPro" id="IPR006214">
    <property type="entry name" value="Bax_inhibitor_1-related"/>
</dbReference>
<feature type="transmembrane region" description="Helical" evidence="6">
    <location>
        <begin position="21"/>
        <end position="43"/>
    </location>
</feature>
<keyword evidence="5 6" id="KW-0472">Membrane</keyword>
<dbReference type="PANTHER" id="PTHR23291">
    <property type="entry name" value="BAX INHIBITOR-RELATED"/>
    <property type="match status" value="1"/>
</dbReference>
<gene>
    <name evidence="7" type="ORF">IV88_GL001643</name>
</gene>
<dbReference type="PANTHER" id="PTHR23291:SF50">
    <property type="entry name" value="PROTEIN LIFEGUARD 4"/>
    <property type="match status" value="1"/>
</dbReference>
<comment type="subcellular location">
    <subcellularLocation>
        <location evidence="1">Membrane</location>
        <topology evidence="1">Multi-pass membrane protein</topology>
    </subcellularLocation>
</comment>
<keyword evidence="4 6" id="KW-1133">Transmembrane helix</keyword>
<protein>
    <submittedName>
        <fullName evidence="7">Integral membrane protein, interacts with FtsH</fullName>
    </submittedName>
</protein>
<comment type="similarity">
    <text evidence="2 6">Belongs to the BI1 family.</text>
</comment>
<feature type="transmembrane region" description="Helical" evidence="6">
    <location>
        <begin position="110"/>
        <end position="130"/>
    </location>
</feature>
<evidence type="ECO:0000313" key="8">
    <source>
        <dbReference type="Proteomes" id="UP000051249"/>
    </source>
</evidence>
<dbReference type="GO" id="GO:0005886">
    <property type="term" value="C:plasma membrane"/>
    <property type="evidence" value="ECO:0007669"/>
    <property type="project" value="TreeGrafter"/>
</dbReference>
<evidence type="ECO:0000256" key="4">
    <source>
        <dbReference type="ARBA" id="ARBA00022989"/>
    </source>
</evidence>
<keyword evidence="3 6" id="KW-0812">Transmembrane</keyword>
<feature type="transmembrane region" description="Helical" evidence="6">
    <location>
        <begin position="142"/>
        <end position="159"/>
    </location>
</feature>
<reference evidence="7 8" key="1">
    <citation type="journal article" date="2015" name="Genome Announc.">
        <title>Expanding the biotechnology potential of lactobacilli through comparative genomics of 213 strains and associated genera.</title>
        <authorList>
            <person name="Sun Z."/>
            <person name="Harris H.M."/>
            <person name="McCann A."/>
            <person name="Guo C."/>
            <person name="Argimon S."/>
            <person name="Zhang W."/>
            <person name="Yang X."/>
            <person name="Jeffery I.B."/>
            <person name="Cooney J.C."/>
            <person name="Kagawa T.F."/>
            <person name="Liu W."/>
            <person name="Song Y."/>
            <person name="Salvetti E."/>
            <person name="Wrobel A."/>
            <person name="Rasinkangas P."/>
            <person name="Parkhill J."/>
            <person name="Rea M.C."/>
            <person name="O'Sullivan O."/>
            <person name="Ritari J."/>
            <person name="Douillard F.P."/>
            <person name="Paul Ross R."/>
            <person name="Yang R."/>
            <person name="Briner A.E."/>
            <person name="Felis G.E."/>
            <person name="de Vos W.M."/>
            <person name="Barrangou R."/>
            <person name="Klaenhammer T.R."/>
            <person name="Caufield P.W."/>
            <person name="Cui Y."/>
            <person name="Zhang H."/>
            <person name="O'Toole P.W."/>
        </authorList>
    </citation>
    <scope>NUCLEOTIDE SEQUENCE [LARGE SCALE GENOMIC DNA]</scope>
    <source>
        <strain evidence="7 8">DSM 23026</strain>
    </source>
</reference>
<dbReference type="Pfam" id="PF01027">
    <property type="entry name" value="Bax1-I"/>
    <property type="match status" value="1"/>
</dbReference>
<dbReference type="PATRIC" id="fig|480391.4.peg.1673"/>
<keyword evidence="8" id="KW-1185">Reference proteome</keyword>
<feature type="transmembrane region" description="Helical" evidence="6">
    <location>
        <begin position="84"/>
        <end position="104"/>
    </location>
</feature>
<evidence type="ECO:0000256" key="6">
    <source>
        <dbReference type="RuleBase" id="RU004379"/>
    </source>
</evidence>
<evidence type="ECO:0000313" key="7">
    <source>
        <dbReference type="EMBL" id="KRO25685.1"/>
    </source>
</evidence>
<accession>A0A0R2NIT7</accession>
<feature type="transmembrane region" description="Helical" evidence="6">
    <location>
        <begin position="165"/>
        <end position="183"/>
    </location>
</feature>
<evidence type="ECO:0000256" key="5">
    <source>
        <dbReference type="ARBA" id="ARBA00023136"/>
    </source>
</evidence>
<feature type="transmembrane region" description="Helical" evidence="6">
    <location>
        <begin position="204"/>
        <end position="224"/>
    </location>
</feature>
<proteinExistence type="inferred from homology"/>